<evidence type="ECO:0000259" key="2">
    <source>
        <dbReference type="Pfam" id="PF07238"/>
    </source>
</evidence>
<dbReference type="RefSeq" id="WP_144306847.1">
    <property type="nucleotide sequence ID" value="NZ_CP039543.1"/>
</dbReference>
<reference evidence="3 6" key="2">
    <citation type="submission" date="2019-04" db="EMBL/GenBank/DDBJ databases">
        <title>Isolation and culture of sulfate reducing bacteria from the cold seep of the South China Sea.</title>
        <authorList>
            <person name="Sun C."/>
            <person name="Liu R."/>
        </authorList>
    </citation>
    <scope>NUCLEOTIDE SEQUENCE [LARGE SCALE GENOMIC DNA]</scope>
    <source>
        <strain evidence="3 6">CS1</strain>
    </source>
</reference>
<dbReference type="OrthoDB" id="5432495at2"/>
<dbReference type="Proteomes" id="UP000503251">
    <property type="component" value="Chromosome"/>
</dbReference>
<dbReference type="EMBL" id="QMIF01000016">
    <property type="protein sequence ID" value="TVM31348.1"/>
    <property type="molecule type" value="Genomic_DNA"/>
</dbReference>
<evidence type="ECO:0000313" key="6">
    <source>
        <dbReference type="Proteomes" id="UP000503251"/>
    </source>
</evidence>
<dbReference type="Proteomes" id="UP000434052">
    <property type="component" value="Unassembled WGS sequence"/>
</dbReference>
<sequence>MLLQCPVCDAQTSVPRQLEGTGLECPSCGAKGYAGRRPGKSDSLNPFIDRDPLEDTALGEFLDTIAEELARGGESGELLDGLEHKMEFYDLPGQLPYEEMLYEETRASVKTPAEPSGFRGEHSGSAREYGEEEKAADEELRTASFMCACGFTVEVAERFRGKRGCCPRCGEYAVVGELPGDDTAVEALRQSREHRQAEAGPEPMTQSRRGRTAPLASPLPRVDFSKYRKYPRVEAMGLTAELDGGAVRAVVGNFSVSGLGLEPCDDGSLQPGMNVYVRLVAKGSGPGVPPAELLKGLGVLQARVVRVDVGGVGLAFENLSSPVRRKLAALVARLARCCNEARICSMQEAQGF</sequence>
<feature type="region of interest" description="Disordered" evidence="1">
    <location>
        <begin position="191"/>
        <end position="215"/>
    </location>
</feature>
<dbReference type="AlphaFoldDB" id="A0A6P1ZBG1"/>
<feature type="region of interest" description="Disordered" evidence="1">
    <location>
        <begin position="109"/>
        <end position="132"/>
    </location>
</feature>
<accession>A0A6P1ZBG1</accession>
<evidence type="ECO:0000313" key="4">
    <source>
        <dbReference type="EMBL" id="TVM31348.1"/>
    </source>
</evidence>
<dbReference type="Pfam" id="PF07238">
    <property type="entry name" value="PilZ"/>
    <property type="match status" value="1"/>
</dbReference>
<evidence type="ECO:0000256" key="1">
    <source>
        <dbReference type="SAM" id="MobiDB-lite"/>
    </source>
</evidence>
<protein>
    <recommendedName>
        <fullName evidence="2">PilZ domain-containing protein</fullName>
    </recommendedName>
</protein>
<dbReference type="InterPro" id="IPR009875">
    <property type="entry name" value="PilZ_domain"/>
</dbReference>
<reference evidence="4 5" key="1">
    <citation type="submission" date="2018-06" db="EMBL/GenBank/DDBJ databases">
        <title>Complete genome of Desulfovibrio marinus P48SEP.</title>
        <authorList>
            <person name="Crispim J.S."/>
            <person name="Vidigal P.M.P."/>
            <person name="Silva L.C.F."/>
            <person name="Araujo L.C."/>
            <person name="Laguardia C.N."/>
            <person name="Dias R.S."/>
            <person name="Sousa M.P."/>
            <person name="Paula S.O."/>
            <person name="Silva C."/>
        </authorList>
    </citation>
    <scope>NUCLEOTIDE SEQUENCE [LARGE SCALE GENOMIC DNA]</scope>
    <source>
        <strain evidence="4 5">P48SEP</strain>
    </source>
</reference>
<feature type="domain" description="PilZ" evidence="2">
    <location>
        <begin position="228"/>
        <end position="332"/>
    </location>
</feature>
<dbReference type="Gene3D" id="2.40.10.220">
    <property type="entry name" value="predicted glycosyltransferase like domains"/>
    <property type="match status" value="1"/>
</dbReference>
<keyword evidence="6" id="KW-1185">Reference proteome</keyword>
<feature type="compositionally biased region" description="Basic and acidic residues" evidence="1">
    <location>
        <begin position="119"/>
        <end position="132"/>
    </location>
</feature>
<proteinExistence type="predicted"/>
<gene>
    <name evidence="4" type="ORF">DQK91_18285</name>
    <name evidence="3" type="ORF">E8L03_19890</name>
</gene>
<organism evidence="4 5">
    <name type="scientific">Oceanidesulfovibrio marinus</name>
    <dbReference type="NCBI Taxonomy" id="370038"/>
    <lineage>
        <taxon>Bacteria</taxon>
        <taxon>Pseudomonadati</taxon>
        <taxon>Thermodesulfobacteriota</taxon>
        <taxon>Desulfovibrionia</taxon>
        <taxon>Desulfovibrionales</taxon>
        <taxon>Desulfovibrionaceae</taxon>
        <taxon>Oceanidesulfovibrio</taxon>
    </lineage>
</organism>
<name>A0A6P1ZBG1_9BACT</name>
<evidence type="ECO:0000313" key="5">
    <source>
        <dbReference type="Proteomes" id="UP000434052"/>
    </source>
</evidence>
<dbReference type="GO" id="GO:0035438">
    <property type="term" value="F:cyclic-di-GMP binding"/>
    <property type="evidence" value="ECO:0007669"/>
    <property type="project" value="InterPro"/>
</dbReference>
<dbReference type="EMBL" id="CP039543">
    <property type="protein sequence ID" value="QJT11035.1"/>
    <property type="molecule type" value="Genomic_DNA"/>
</dbReference>
<evidence type="ECO:0000313" key="3">
    <source>
        <dbReference type="EMBL" id="QJT11035.1"/>
    </source>
</evidence>